<dbReference type="Proteomes" id="UP000022910">
    <property type="component" value="Unassembled WGS sequence"/>
</dbReference>
<proteinExistence type="predicted"/>
<dbReference type="AlphaFoldDB" id="A0A015KB67"/>
<dbReference type="EMBL" id="JEMT01006128">
    <property type="protein sequence ID" value="EXX79037.1"/>
    <property type="molecule type" value="Genomic_DNA"/>
</dbReference>
<reference evidence="2 3" key="1">
    <citation type="submission" date="2014-02" db="EMBL/GenBank/DDBJ databases">
        <title>Single nucleus genome sequencing reveals high similarity among nuclei of an endomycorrhizal fungus.</title>
        <authorList>
            <person name="Lin K."/>
            <person name="Geurts R."/>
            <person name="Zhang Z."/>
            <person name="Limpens E."/>
            <person name="Saunders D.G."/>
            <person name="Mu D."/>
            <person name="Pang E."/>
            <person name="Cao H."/>
            <person name="Cha H."/>
            <person name="Lin T."/>
            <person name="Zhou Q."/>
            <person name="Shang Y."/>
            <person name="Li Y."/>
            <person name="Ivanov S."/>
            <person name="Sharma T."/>
            <person name="Velzen R.V."/>
            <person name="Ruijter N.D."/>
            <person name="Aanen D.K."/>
            <person name="Win J."/>
            <person name="Kamoun S."/>
            <person name="Bisseling T."/>
            <person name="Huang S."/>
        </authorList>
    </citation>
    <scope>NUCLEOTIDE SEQUENCE [LARGE SCALE GENOMIC DNA]</scope>
    <source>
        <strain evidence="3">DAOM197198w</strain>
    </source>
</reference>
<protein>
    <submittedName>
        <fullName evidence="2">Uncharacterized protein</fullName>
    </submittedName>
</protein>
<keyword evidence="3" id="KW-1185">Reference proteome</keyword>
<evidence type="ECO:0000256" key="1">
    <source>
        <dbReference type="SAM" id="MobiDB-lite"/>
    </source>
</evidence>
<feature type="region of interest" description="Disordered" evidence="1">
    <location>
        <begin position="111"/>
        <end position="143"/>
    </location>
</feature>
<gene>
    <name evidence="2" type="ORF">RirG_009450</name>
</gene>
<evidence type="ECO:0000313" key="3">
    <source>
        <dbReference type="Proteomes" id="UP000022910"/>
    </source>
</evidence>
<evidence type="ECO:0000313" key="2">
    <source>
        <dbReference type="EMBL" id="EXX79037.1"/>
    </source>
</evidence>
<organism evidence="2 3">
    <name type="scientific">Rhizophagus irregularis (strain DAOM 197198w)</name>
    <name type="common">Glomus intraradices</name>
    <dbReference type="NCBI Taxonomy" id="1432141"/>
    <lineage>
        <taxon>Eukaryota</taxon>
        <taxon>Fungi</taxon>
        <taxon>Fungi incertae sedis</taxon>
        <taxon>Mucoromycota</taxon>
        <taxon>Glomeromycotina</taxon>
        <taxon>Glomeromycetes</taxon>
        <taxon>Glomerales</taxon>
        <taxon>Glomeraceae</taxon>
        <taxon>Rhizophagus</taxon>
    </lineage>
</organism>
<accession>A0A015KB67</accession>
<feature type="compositionally biased region" description="Basic residues" evidence="1">
    <location>
        <begin position="124"/>
        <end position="143"/>
    </location>
</feature>
<comment type="caution">
    <text evidence="2">The sequence shown here is derived from an EMBL/GenBank/DDBJ whole genome shotgun (WGS) entry which is preliminary data.</text>
</comment>
<sequence>MYDVVLPTGATMQIRTRGHQVEYLRATYDPEKKRSFQKLIKPEDFTPEEKAQADAYAEKNRVAVVTERQTHAARNPALYIEMIAAGIEGGARPENEPALWESIKKMQKALRKAGIRRPILTPKPARKSVKKAPKRRSSSKPAA</sequence>
<dbReference type="HOGENOM" id="CLU_150832_0_0_1"/>
<name>A0A015KB67_RHIIW</name>